<comment type="caution">
    <text evidence="2">The sequence shown here is derived from an EMBL/GenBank/DDBJ whole genome shotgun (WGS) entry which is preliminary data.</text>
</comment>
<keyword evidence="1" id="KW-0812">Transmembrane</keyword>
<feature type="transmembrane region" description="Helical" evidence="1">
    <location>
        <begin position="96"/>
        <end position="119"/>
    </location>
</feature>
<accession>A0A1Y5EHU0</accession>
<evidence type="ECO:0000313" key="2">
    <source>
        <dbReference type="EMBL" id="OUR82328.1"/>
    </source>
</evidence>
<keyword evidence="1" id="KW-1133">Transmembrane helix</keyword>
<sequence>MRREYFLAESLEDVDTAASILHDQLHINENNIHVISNDRKGIKQHNLHEGSIIEKSDLVRGVEHGALLGIAMGITGCAILVVNMPFWDVVELTKQAVIALTLFGSLMIGCIIGAFVGLLHVNYKIYRFNEDLTKGKYLMLVDSNELGIIKQALEKQPIIDKGEGSSLVFPFDEYEHQRRLAA</sequence>
<gene>
    <name evidence="2" type="ORF">A9Q75_06335</name>
</gene>
<evidence type="ECO:0008006" key="4">
    <source>
        <dbReference type="Google" id="ProtNLM"/>
    </source>
</evidence>
<evidence type="ECO:0000256" key="1">
    <source>
        <dbReference type="SAM" id="Phobius"/>
    </source>
</evidence>
<organism evidence="2 3">
    <name type="scientific">Colwellia psychrerythraea</name>
    <name type="common">Vibrio psychroerythus</name>
    <dbReference type="NCBI Taxonomy" id="28229"/>
    <lineage>
        <taxon>Bacteria</taxon>
        <taxon>Pseudomonadati</taxon>
        <taxon>Pseudomonadota</taxon>
        <taxon>Gammaproteobacteria</taxon>
        <taxon>Alteromonadales</taxon>
        <taxon>Colwelliaceae</taxon>
        <taxon>Colwellia</taxon>
    </lineage>
</organism>
<evidence type="ECO:0000313" key="3">
    <source>
        <dbReference type="Proteomes" id="UP000243053"/>
    </source>
</evidence>
<protein>
    <recommendedName>
        <fullName evidence="4">DUF1269 domain-containing protein</fullName>
    </recommendedName>
</protein>
<keyword evidence="1" id="KW-0472">Membrane</keyword>
<name>A0A1Y5EHU0_COLPS</name>
<dbReference type="AlphaFoldDB" id="A0A1Y5EHU0"/>
<reference evidence="3" key="1">
    <citation type="journal article" date="2017" name="Proc. Natl. Acad. Sci. U.S.A.">
        <title>Simulation of Deepwater Horizon oil plume reveals substrate specialization within a complex community of hydrocarbon degraders.</title>
        <authorList>
            <person name="Hu P."/>
            <person name="Dubinsky E.A."/>
            <person name="Probst A.J."/>
            <person name="Wang J."/>
            <person name="Sieber C.M.K."/>
            <person name="Tom L.M."/>
            <person name="Gardinali P."/>
            <person name="Banfield J.F."/>
            <person name="Atlas R.M."/>
            <person name="Andersen G.L."/>
        </authorList>
    </citation>
    <scope>NUCLEOTIDE SEQUENCE [LARGE SCALE GENOMIC DNA]</scope>
</reference>
<proteinExistence type="predicted"/>
<dbReference type="Proteomes" id="UP000243053">
    <property type="component" value="Unassembled WGS sequence"/>
</dbReference>
<dbReference type="EMBL" id="MAAF01000040">
    <property type="protein sequence ID" value="OUR82328.1"/>
    <property type="molecule type" value="Genomic_DNA"/>
</dbReference>
<feature type="transmembrane region" description="Helical" evidence="1">
    <location>
        <begin position="65"/>
        <end position="84"/>
    </location>
</feature>